<protein>
    <recommendedName>
        <fullName evidence="2">DUF6824 domain-containing protein</fullName>
    </recommendedName>
</protein>
<feature type="compositionally biased region" description="Basic and acidic residues" evidence="1">
    <location>
        <begin position="442"/>
        <end position="465"/>
    </location>
</feature>
<dbReference type="Proteomes" id="UP000198406">
    <property type="component" value="Unassembled WGS sequence"/>
</dbReference>
<dbReference type="Pfam" id="PF20710">
    <property type="entry name" value="DUF6824"/>
    <property type="match status" value="2"/>
</dbReference>
<sequence length="691" mass="76485">MKGRAKRGAKAKEPEEKEETPVSTEETKTEETKEVKPAVKDDDATASDIEDGSTIKPRFRDVIVGEGSAGHRTNLLLQDMMRLHRIIWKLQGKEPPSTASEAMEIAENLFKLVKNGKEYELAGLKDVPKPFMKSKGRFLKKEDKNWIEVADQDAKDALAGAMVEEFKNDDLGDLTLSPYSHFKEILERKATEDEALLPNPKDAVLFLCDDSTQSEKMYEQQGGNRTVFSLASHLVSSMTRTVDKRVEAAVELLKGLDEAELHEEDKDKVPAAVASQNSRFLVRVAEADAKVNWKLLSGAEAAQFSLVFVFEVFLEKEIHLIAYNALGNPLDNISEGIADLPSENMTQPGTEPIDEPNDWDVLFGRGGMTNSHPGNRRFRDIIALHRPDYIRAVKMDKPGVARKIVRAIRTGIPPGRFLKKNDDGKWYDVGDRTAAEKTSQGLRERSNAEKRDRQALRESLRGGKDGEEDDGDDVEEGSKTKKQKTTESAAVGAAEYKPKIRVSVPSATKQAAKKKTEGTELVTAGLPPNAVDEEGNILVTDHDILLGRGGLTNHHKGNKRFRDIVALHRPDYVRAPKIQKPSVARVIVRAIRNGDPPGRFLKKDEKTGKWIDVGDKKAAEKTSQALREKTNDEKDGKTRTDPESLGVNVLLPDPASFAAATGKTDDNESNGEKESDKEEEQVDKATETATI</sequence>
<feature type="compositionally biased region" description="Basic and acidic residues" evidence="1">
    <location>
        <begin position="663"/>
        <end position="691"/>
    </location>
</feature>
<feature type="compositionally biased region" description="Basic and acidic residues" evidence="1">
    <location>
        <begin position="613"/>
        <end position="642"/>
    </location>
</feature>
<gene>
    <name evidence="3" type="ORF">FisN_23Lh185</name>
</gene>
<evidence type="ECO:0000313" key="4">
    <source>
        <dbReference type="Proteomes" id="UP000198406"/>
    </source>
</evidence>
<evidence type="ECO:0000313" key="3">
    <source>
        <dbReference type="EMBL" id="GAX21237.1"/>
    </source>
</evidence>
<accession>A0A1Z5K4Q8</accession>
<dbReference type="InParanoid" id="A0A1Z5K4Q8"/>
<organism evidence="3 4">
    <name type="scientific">Fistulifera solaris</name>
    <name type="common">Oleaginous diatom</name>
    <dbReference type="NCBI Taxonomy" id="1519565"/>
    <lineage>
        <taxon>Eukaryota</taxon>
        <taxon>Sar</taxon>
        <taxon>Stramenopiles</taxon>
        <taxon>Ochrophyta</taxon>
        <taxon>Bacillariophyta</taxon>
        <taxon>Bacillariophyceae</taxon>
        <taxon>Bacillariophycidae</taxon>
        <taxon>Naviculales</taxon>
        <taxon>Naviculaceae</taxon>
        <taxon>Fistulifera</taxon>
    </lineage>
</organism>
<reference evidence="3 4" key="1">
    <citation type="journal article" date="2015" name="Plant Cell">
        <title>Oil accumulation by the oleaginous diatom Fistulifera solaris as revealed by the genome and transcriptome.</title>
        <authorList>
            <person name="Tanaka T."/>
            <person name="Maeda Y."/>
            <person name="Veluchamy A."/>
            <person name="Tanaka M."/>
            <person name="Abida H."/>
            <person name="Marechal E."/>
            <person name="Bowler C."/>
            <person name="Muto M."/>
            <person name="Sunaga Y."/>
            <person name="Tanaka M."/>
            <person name="Yoshino T."/>
            <person name="Taniguchi T."/>
            <person name="Fukuda Y."/>
            <person name="Nemoto M."/>
            <person name="Matsumoto M."/>
            <person name="Wong P.S."/>
            <person name="Aburatani S."/>
            <person name="Fujibuchi W."/>
        </authorList>
    </citation>
    <scope>NUCLEOTIDE SEQUENCE [LARGE SCALE GENOMIC DNA]</scope>
    <source>
        <strain evidence="3 4">JPCC DA0580</strain>
    </source>
</reference>
<evidence type="ECO:0000256" key="1">
    <source>
        <dbReference type="SAM" id="MobiDB-lite"/>
    </source>
</evidence>
<feature type="region of interest" description="Disordered" evidence="1">
    <location>
        <begin position="435"/>
        <end position="492"/>
    </location>
</feature>
<feature type="compositionally biased region" description="Basic and acidic residues" evidence="1">
    <location>
        <begin position="25"/>
        <end position="43"/>
    </location>
</feature>
<feature type="region of interest" description="Disordered" evidence="1">
    <location>
        <begin position="1"/>
        <end position="52"/>
    </location>
</feature>
<comment type="caution">
    <text evidence="3">The sequence shown here is derived from an EMBL/GenBank/DDBJ whole genome shotgun (WGS) entry which is preliminary data.</text>
</comment>
<feature type="compositionally biased region" description="Acidic residues" evidence="1">
    <location>
        <begin position="466"/>
        <end position="475"/>
    </location>
</feature>
<dbReference type="InterPro" id="IPR049227">
    <property type="entry name" value="DUF6824"/>
</dbReference>
<dbReference type="OrthoDB" id="44738at2759"/>
<dbReference type="EMBL" id="BDSP01000161">
    <property type="protein sequence ID" value="GAX21237.1"/>
    <property type="molecule type" value="Genomic_DNA"/>
</dbReference>
<name>A0A1Z5K4Q8_FISSO</name>
<feature type="domain" description="DUF6824" evidence="2">
    <location>
        <begin position="360"/>
        <end position="444"/>
    </location>
</feature>
<proteinExistence type="predicted"/>
<feature type="domain" description="DUF6824" evidence="2">
    <location>
        <begin position="543"/>
        <end position="628"/>
    </location>
</feature>
<dbReference type="AlphaFoldDB" id="A0A1Z5K4Q8"/>
<evidence type="ECO:0000259" key="2">
    <source>
        <dbReference type="Pfam" id="PF20710"/>
    </source>
</evidence>
<keyword evidence="4" id="KW-1185">Reference proteome</keyword>
<feature type="region of interest" description="Disordered" evidence="1">
    <location>
        <begin position="613"/>
        <end position="691"/>
    </location>
</feature>